<dbReference type="InterPro" id="IPR051552">
    <property type="entry name" value="HptR"/>
</dbReference>
<dbReference type="SMART" id="SM00448">
    <property type="entry name" value="REC"/>
    <property type="match status" value="1"/>
</dbReference>
<dbReference type="InterPro" id="IPR001789">
    <property type="entry name" value="Sig_transdc_resp-reg_receiver"/>
</dbReference>
<evidence type="ECO:0000259" key="9">
    <source>
        <dbReference type="PROSITE" id="PS01124"/>
    </source>
</evidence>
<keyword evidence="7" id="KW-0804">Transcription</keyword>
<evidence type="ECO:0000256" key="2">
    <source>
        <dbReference type="ARBA" id="ARBA00022490"/>
    </source>
</evidence>
<accession>A0ABV5KQB5</accession>
<dbReference type="InterPro" id="IPR018060">
    <property type="entry name" value="HTH_AraC"/>
</dbReference>
<dbReference type="SUPFAM" id="SSF52172">
    <property type="entry name" value="CheY-like"/>
    <property type="match status" value="1"/>
</dbReference>
<dbReference type="Proteomes" id="UP001589747">
    <property type="component" value="Unassembled WGS sequence"/>
</dbReference>
<dbReference type="CDD" id="cd17536">
    <property type="entry name" value="REC_YesN-like"/>
    <property type="match status" value="1"/>
</dbReference>
<evidence type="ECO:0000259" key="10">
    <source>
        <dbReference type="PROSITE" id="PS50110"/>
    </source>
</evidence>
<feature type="modified residue" description="4-aspartylphosphate" evidence="8">
    <location>
        <position position="55"/>
    </location>
</feature>
<sequence length="504" mass="57054">MLKAVLIDDEYIVLEGLKEHIDWASYGIELAGTAGNGLEALDLFRRVKPDIVMTDIRMPGLNGLQLIEQVMQEEPGTICIVFSGFNEFDYIKTAMKLDVVDYLEKPVTIEKVEEALERTMRKLGQRQQVSALESRLAESREELLAKAAMDLLLLGEEGADRFRACFGEEARQIAAVTVLVFPSSPSAVSAQLGCRHIVMKLGAVWAVLLVHMEWPVEAAWEELASASAEMSETFGSGQTYGDVEGARLSYLEAQRALRYGRFLEEPGWVRIEHVGGTAADPGNMSEHEEAILFHMRTNNKAGLIGQLEAFNSWMVGERLDPEHAEQEMLKLAYIGMQAVKEMGIDARQPGKPAAIQHQELSGMHTREAMFAWLRRHMETLMERAEEARRAPKHQLIEKAQDYIRKHYHLDLSLQEVADHVGMNATYFSLLFKEKTGTSYIKYVTRIRLEQAKALLRSGLKVGEACEKVGYYKYRHFTELFKKHYGYTPSQYREQHELKHGGGQT</sequence>
<dbReference type="PANTHER" id="PTHR42713">
    <property type="entry name" value="HISTIDINE KINASE-RELATED"/>
    <property type="match status" value="1"/>
</dbReference>
<gene>
    <name evidence="11" type="ORF">ACFFSY_14265</name>
</gene>
<evidence type="ECO:0000256" key="4">
    <source>
        <dbReference type="ARBA" id="ARBA00023012"/>
    </source>
</evidence>
<dbReference type="Pfam" id="PF12833">
    <property type="entry name" value="HTH_18"/>
    <property type="match status" value="1"/>
</dbReference>
<dbReference type="SUPFAM" id="SSF46689">
    <property type="entry name" value="Homeodomain-like"/>
    <property type="match status" value="2"/>
</dbReference>
<dbReference type="Pfam" id="PF17853">
    <property type="entry name" value="GGDEF_2"/>
    <property type="match status" value="1"/>
</dbReference>
<feature type="domain" description="HTH araC/xylS-type" evidence="9">
    <location>
        <begin position="397"/>
        <end position="494"/>
    </location>
</feature>
<evidence type="ECO:0000256" key="1">
    <source>
        <dbReference type="ARBA" id="ARBA00004496"/>
    </source>
</evidence>
<keyword evidence="6" id="KW-0238">DNA-binding</keyword>
<organism evidence="11 12">
    <name type="scientific">Paenibacillus aurantiacus</name>
    <dbReference type="NCBI Taxonomy" id="1936118"/>
    <lineage>
        <taxon>Bacteria</taxon>
        <taxon>Bacillati</taxon>
        <taxon>Bacillota</taxon>
        <taxon>Bacilli</taxon>
        <taxon>Bacillales</taxon>
        <taxon>Paenibacillaceae</taxon>
        <taxon>Paenibacillus</taxon>
    </lineage>
</organism>
<keyword evidence="2" id="KW-0963">Cytoplasm</keyword>
<dbReference type="InterPro" id="IPR018062">
    <property type="entry name" value="HTH_AraC-typ_CS"/>
</dbReference>
<name>A0ABV5KQB5_9BACL</name>
<dbReference type="SMART" id="SM00342">
    <property type="entry name" value="HTH_ARAC"/>
    <property type="match status" value="1"/>
</dbReference>
<dbReference type="Pfam" id="PF00072">
    <property type="entry name" value="Response_reg"/>
    <property type="match status" value="1"/>
</dbReference>
<dbReference type="EMBL" id="JBHMDO010000023">
    <property type="protein sequence ID" value="MFB9327090.1"/>
    <property type="molecule type" value="Genomic_DNA"/>
</dbReference>
<evidence type="ECO:0000313" key="12">
    <source>
        <dbReference type="Proteomes" id="UP001589747"/>
    </source>
</evidence>
<dbReference type="InterPro" id="IPR011006">
    <property type="entry name" value="CheY-like_superfamily"/>
</dbReference>
<keyword evidence="12" id="KW-1185">Reference proteome</keyword>
<proteinExistence type="predicted"/>
<evidence type="ECO:0000313" key="11">
    <source>
        <dbReference type="EMBL" id="MFB9327090.1"/>
    </source>
</evidence>
<comment type="subcellular location">
    <subcellularLocation>
        <location evidence="1">Cytoplasm</location>
    </subcellularLocation>
</comment>
<reference evidence="11 12" key="1">
    <citation type="submission" date="2024-09" db="EMBL/GenBank/DDBJ databases">
        <authorList>
            <person name="Sun Q."/>
            <person name="Mori K."/>
        </authorList>
    </citation>
    <scope>NUCLEOTIDE SEQUENCE [LARGE SCALE GENOMIC DNA]</scope>
    <source>
        <strain evidence="11 12">TISTR 2452</strain>
    </source>
</reference>
<dbReference type="InterPro" id="IPR009057">
    <property type="entry name" value="Homeodomain-like_sf"/>
</dbReference>
<keyword evidence="5" id="KW-0805">Transcription regulation</keyword>
<evidence type="ECO:0000256" key="3">
    <source>
        <dbReference type="ARBA" id="ARBA00022553"/>
    </source>
</evidence>
<dbReference type="PROSITE" id="PS00041">
    <property type="entry name" value="HTH_ARAC_FAMILY_1"/>
    <property type="match status" value="1"/>
</dbReference>
<dbReference type="PANTHER" id="PTHR42713:SF3">
    <property type="entry name" value="TRANSCRIPTIONAL REGULATORY PROTEIN HPTR"/>
    <property type="match status" value="1"/>
</dbReference>
<dbReference type="PROSITE" id="PS50110">
    <property type="entry name" value="RESPONSE_REGULATORY"/>
    <property type="match status" value="1"/>
</dbReference>
<keyword evidence="3 8" id="KW-0597">Phosphoprotein</keyword>
<dbReference type="Gene3D" id="1.10.10.60">
    <property type="entry name" value="Homeodomain-like"/>
    <property type="match status" value="2"/>
</dbReference>
<dbReference type="RefSeq" id="WP_377495042.1">
    <property type="nucleotide sequence ID" value="NZ_JBHMDO010000023.1"/>
</dbReference>
<evidence type="ECO:0000256" key="6">
    <source>
        <dbReference type="ARBA" id="ARBA00023125"/>
    </source>
</evidence>
<evidence type="ECO:0000256" key="7">
    <source>
        <dbReference type="ARBA" id="ARBA00023163"/>
    </source>
</evidence>
<feature type="domain" description="Response regulatory" evidence="10">
    <location>
        <begin position="3"/>
        <end position="120"/>
    </location>
</feature>
<comment type="caution">
    <text evidence="11">The sequence shown here is derived from an EMBL/GenBank/DDBJ whole genome shotgun (WGS) entry which is preliminary data.</text>
</comment>
<keyword evidence="4" id="KW-0902">Two-component regulatory system</keyword>
<evidence type="ECO:0000256" key="8">
    <source>
        <dbReference type="PROSITE-ProRule" id="PRU00169"/>
    </source>
</evidence>
<evidence type="ECO:0000256" key="5">
    <source>
        <dbReference type="ARBA" id="ARBA00023015"/>
    </source>
</evidence>
<dbReference type="InterPro" id="IPR041522">
    <property type="entry name" value="CdaR_GGDEF"/>
</dbReference>
<dbReference type="PROSITE" id="PS01124">
    <property type="entry name" value="HTH_ARAC_FAMILY_2"/>
    <property type="match status" value="1"/>
</dbReference>
<protein>
    <submittedName>
        <fullName evidence="11">Response regulator</fullName>
    </submittedName>
</protein>
<dbReference type="Gene3D" id="3.40.50.2300">
    <property type="match status" value="1"/>
</dbReference>